<dbReference type="EMBL" id="CAUOFW020004602">
    <property type="protein sequence ID" value="CAK9166377.1"/>
    <property type="molecule type" value="Genomic_DNA"/>
</dbReference>
<name>A0ABC8TE34_9AQUA</name>
<evidence type="ECO:0000313" key="3">
    <source>
        <dbReference type="Proteomes" id="UP001642360"/>
    </source>
</evidence>
<protein>
    <submittedName>
        <fullName evidence="2">Uncharacterized protein</fullName>
    </submittedName>
</protein>
<feature type="region of interest" description="Disordered" evidence="1">
    <location>
        <begin position="145"/>
        <end position="165"/>
    </location>
</feature>
<dbReference type="Gene3D" id="1.50.10.20">
    <property type="match status" value="1"/>
</dbReference>
<proteinExistence type="predicted"/>
<reference evidence="2 3" key="1">
    <citation type="submission" date="2024-02" db="EMBL/GenBank/DDBJ databases">
        <authorList>
            <person name="Vignale AGUSTIN F."/>
            <person name="Sosa J E."/>
            <person name="Modenutti C."/>
        </authorList>
    </citation>
    <scope>NUCLEOTIDE SEQUENCE [LARGE SCALE GENOMIC DNA]</scope>
</reference>
<dbReference type="PANTHER" id="PTHR11764:SF71">
    <property type="entry name" value="TERPENE CYCLASE_MUTASE FAMILY MEMBER"/>
    <property type="match status" value="1"/>
</dbReference>
<sequence>MDHTSTAPTILLADKFGSLILKPECLRSEKKSKKLGRINGKIEEFTLLIKESGINLPSIPPIRLRENEDVTYEAVTTAVRKAVRLNRAIQAKDGHWPAGNAGVHYFTLALVLGVYEWECCNPLPPEFWLFPTFLPYHPVTLSTPPTKSTQAQVANSDEDHSSGEDHCSTNPFKKFSIFCFFFFSFRYLYGFEAFY</sequence>
<dbReference type="SUPFAM" id="SSF48239">
    <property type="entry name" value="Terpenoid cyclases/Protein prenyltransferases"/>
    <property type="match status" value="1"/>
</dbReference>
<organism evidence="2 3">
    <name type="scientific">Ilex paraguariensis</name>
    <name type="common">yerba mate</name>
    <dbReference type="NCBI Taxonomy" id="185542"/>
    <lineage>
        <taxon>Eukaryota</taxon>
        <taxon>Viridiplantae</taxon>
        <taxon>Streptophyta</taxon>
        <taxon>Embryophyta</taxon>
        <taxon>Tracheophyta</taxon>
        <taxon>Spermatophyta</taxon>
        <taxon>Magnoliopsida</taxon>
        <taxon>eudicotyledons</taxon>
        <taxon>Gunneridae</taxon>
        <taxon>Pentapetalae</taxon>
        <taxon>asterids</taxon>
        <taxon>campanulids</taxon>
        <taxon>Aquifoliales</taxon>
        <taxon>Aquifoliaceae</taxon>
        <taxon>Ilex</taxon>
    </lineage>
</organism>
<dbReference type="Proteomes" id="UP001642360">
    <property type="component" value="Unassembled WGS sequence"/>
</dbReference>
<evidence type="ECO:0000313" key="2">
    <source>
        <dbReference type="EMBL" id="CAK9166377.1"/>
    </source>
</evidence>
<dbReference type="InterPro" id="IPR008930">
    <property type="entry name" value="Terpenoid_cyclase/PrenylTrfase"/>
</dbReference>
<accession>A0ABC8TE34</accession>
<dbReference type="InterPro" id="IPR018333">
    <property type="entry name" value="Squalene_cyclase"/>
</dbReference>
<dbReference type="PANTHER" id="PTHR11764">
    <property type="entry name" value="TERPENE CYCLASE/MUTASE FAMILY MEMBER"/>
    <property type="match status" value="1"/>
</dbReference>
<comment type="caution">
    <text evidence="2">The sequence shown here is derived from an EMBL/GenBank/DDBJ whole genome shotgun (WGS) entry which is preliminary data.</text>
</comment>
<gene>
    <name evidence="2" type="ORF">ILEXP_LOCUS35594</name>
</gene>
<evidence type="ECO:0000256" key="1">
    <source>
        <dbReference type="SAM" id="MobiDB-lite"/>
    </source>
</evidence>
<keyword evidence="3" id="KW-1185">Reference proteome</keyword>
<dbReference type="AlphaFoldDB" id="A0ABC8TE34"/>
<feature type="compositionally biased region" description="Polar residues" evidence="1">
    <location>
        <begin position="145"/>
        <end position="155"/>
    </location>
</feature>